<organism evidence="2 3">
    <name type="scientific">Tepidibacillus fermentans</name>
    <dbReference type="NCBI Taxonomy" id="1281767"/>
    <lineage>
        <taxon>Bacteria</taxon>
        <taxon>Bacillati</taxon>
        <taxon>Bacillota</taxon>
        <taxon>Bacilli</taxon>
        <taxon>Bacillales</taxon>
        <taxon>Bacillaceae</taxon>
        <taxon>Tepidibacillus</taxon>
    </lineage>
</organism>
<dbReference type="Gene3D" id="1.20.120.490">
    <property type="entry name" value="Hypothetical protein TM1646-like domain"/>
    <property type="match status" value="1"/>
</dbReference>
<dbReference type="RefSeq" id="WP_132770754.1">
    <property type="nucleotide sequence ID" value="NZ_SMAB01000032.1"/>
</dbReference>
<evidence type="ECO:0008006" key="4">
    <source>
        <dbReference type="Google" id="ProtNLM"/>
    </source>
</evidence>
<evidence type="ECO:0000313" key="3">
    <source>
        <dbReference type="Proteomes" id="UP000295788"/>
    </source>
</evidence>
<sequence length="148" mass="17521">MKIQQGMQTIKSYRLIERNLTTTSELGHTFSDILSSEGREITKAKLQQLLNQIDEQGKRLTQTKNLKELKKYKELIKTFIDEAVHSGLEFHDQHSYDRYGRTKKYKIIRQIDQKLIDLTNLIMEKEHKQIDLLDRIGEIKGLLINLYF</sequence>
<keyword evidence="3" id="KW-1185">Reference proteome</keyword>
<evidence type="ECO:0000256" key="1">
    <source>
        <dbReference type="SAM" id="Coils"/>
    </source>
</evidence>
<feature type="coiled-coil region" evidence="1">
    <location>
        <begin position="39"/>
        <end position="66"/>
    </location>
</feature>
<dbReference type="Pfam" id="PF03885">
    <property type="entry name" value="DUF327"/>
    <property type="match status" value="1"/>
</dbReference>
<comment type="caution">
    <text evidence="2">The sequence shown here is derived from an EMBL/GenBank/DDBJ whole genome shotgun (WGS) entry which is preliminary data.</text>
</comment>
<name>A0A4R3K567_9BACI</name>
<evidence type="ECO:0000313" key="2">
    <source>
        <dbReference type="EMBL" id="TCS77954.1"/>
    </source>
</evidence>
<proteinExistence type="predicted"/>
<dbReference type="InterPro" id="IPR005585">
    <property type="entry name" value="DUF327"/>
</dbReference>
<dbReference type="AlphaFoldDB" id="A0A4R3K567"/>
<dbReference type="OrthoDB" id="1680946at2"/>
<dbReference type="SUPFAM" id="SSF158397">
    <property type="entry name" value="TM1646-like"/>
    <property type="match status" value="1"/>
</dbReference>
<accession>A0A4R3K567</accession>
<dbReference type="InterPro" id="IPR024042">
    <property type="entry name" value="TM1646-like_dom_sf"/>
</dbReference>
<reference evidence="2 3" key="1">
    <citation type="submission" date="2019-03" db="EMBL/GenBank/DDBJ databases">
        <title>Genomic Encyclopedia of Type Strains, Phase IV (KMG-IV): sequencing the most valuable type-strain genomes for metagenomic binning, comparative biology and taxonomic classification.</title>
        <authorList>
            <person name="Goeker M."/>
        </authorList>
    </citation>
    <scope>NUCLEOTIDE SEQUENCE [LARGE SCALE GENOMIC DNA]</scope>
    <source>
        <strain evidence="2 3">DSM 23802</strain>
    </source>
</reference>
<dbReference type="EMBL" id="SMAB01000032">
    <property type="protein sequence ID" value="TCS77954.1"/>
    <property type="molecule type" value="Genomic_DNA"/>
</dbReference>
<protein>
    <recommendedName>
        <fullName evidence="4">DUF327 family protein</fullName>
    </recommendedName>
</protein>
<dbReference type="Proteomes" id="UP000295788">
    <property type="component" value="Unassembled WGS sequence"/>
</dbReference>
<gene>
    <name evidence="2" type="ORF">EDD72_13210</name>
</gene>
<keyword evidence="1" id="KW-0175">Coiled coil</keyword>